<proteinExistence type="predicted"/>
<dbReference type="AlphaFoldDB" id="A0A4R4EJ52"/>
<dbReference type="Proteomes" id="UP000295418">
    <property type="component" value="Unassembled WGS sequence"/>
</dbReference>
<keyword evidence="3" id="KW-1185">Reference proteome</keyword>
<feature type="domain" description="Nudix hydrolase" evidence="1">
    <location>
        <begin position="2"/>
        <end position="132"/>
    </location>
</feature>
<protein>
    <submittedName>
        <fullName evidence="2">NUDIX domain-containing protein</fullName>
    </submittedName>
</protein>
<reference evidence="2 3" key="1">
    <citation type="submission" date="2019-03" db="EMBL/GenBank/DDBJ databases">
        <authorList>
            <person name="Kim M.K.M."/>
        </authorList>
    </citation>
    <scope>NUCLEOTIDE SEQUENCE [LARGE SCALE GENOMIC DNA]</scope>
    <source>
        <strain evidence="2 3">18JY21-1</strain>
    </source>
</reference>
<dbReference type="RefSeq" id="WP_132416927.1">
    <property type="nucleotide sequence ID" value="NZ_SKFG01000003.1"/>
</dbReference>
<accession>A0A4R4EJ52</accession>
<dbReference type="PROSITE" id="PS51462">
    <property type="entry name" value="NUDIX"/>
    <property type="match status" value="1"/>
</dbReference>
<gene>
    <name evidence="2" type="ORF">E0485_05215</name>
</gene>
<evidence type="ECO:0000313" key="2">
    <source>
        <dbReference type="EMBL" id="TCZ79270.1"/>
    </source>
</evidence>
<dbReference type="SUPFAM" id="SSF55811">
    <property type="entry name" value="Nudix"/>
    <property type="match status" value="1"/>
</dbReference>
<name>A0A4R4EJ52_9BACL</name>
<dbReference type="EMBL" id="SKFG01000003">
    <property type="protein sequence ID" value="TCZ79270.1"/>
    <property type="molecule type" value="Genomic_DNA"/>
</dbReference>
<organism evidence="2 3">
    <name type="scientific">Paenibacillus albiflavus</name>
    <dbReference type="NCBI Taxonomy" id="2545760"/>
    <lineage>
        <taxon>Bacteria</taxon>
        <taxon>Bacillati</taxon>
        <taxon>Bacillota</taxon>
        <taxon>Bacilli</taxon>
        <taxon>Bacillales</taxon>
        <taxon>Paenibacillaceae</taxon>
        <taxon>Paenibacillus</taxon>
    </lineage>
</organism>
<comment type="caution">
    <text evidence="2">The sequence shown here is derived from an EMBL/GenBank/DDBJ whole genome shotgun (WGS) entry which is preliminary data.</text>
</comment>
<dbReference type="Gene3D" id="3.90.79.10">
    <property type="entry name" value="Nucleoside Triphosphate Pyrophosphohydrolase"/>
    <property type="match status" value="1"/>
</dbReference>
<evidence type="ECO:0000313" key="3">
    <source>
        <dbReference type="Proteomes" id="UP000295418"/>
    </source>
</evidence>
<dbReference type="InterPro" id="IPR015797">
    <property type="entry name" value="NUDIX_hydrolase-like_dom_sf"/>
</dbReference>
<evidence type="ECO:0000259" key="1">
    <source>
        <dbReference type="PROSITE" id="PS51462"/>
    </source>
</evidence>
<dbReference type="OrthoDB" id="9804563at2"/>
<dbReference type="Pfam" id="PF00293">
    <property type="entry name" value="NUDIX"/>
    <property type="match status" value="1"/>
</dbReference>
<sequence length="167" mass="19179">MKTRLMSTAFLSNRTNMLMLKRNADRKLAPGLWTGVGGHIEPEEMNDPERACIREILEETGISSDELIDLTFKYQLIRIKETEIRVQYVYFGKTLKNHLITNDEGELHWIDIESLLSLELPWTIRAMLTHYLTTGMNTNDPYVGVLTINPEGSPVMEWSSLKDPIVV</sequence>
<dbReference type="InterPro" id="IPR000086">
    <property type="entry name" value="NUDIX_hydrolase_dom"/>
</dbReference>